<dbReference type="InterPro" id="IPR039131">
    <property type="entry name" value="NDUFAF1"/>
</dbReference>
<protein>
    <recommendedName>
        <fullName evidence="2">NADH:ubiquinone oxidoreductase intermediate-associated protein 30 domain-containing protein</fullName>
    </recommendedName>
</protein>
<dbReference type="SUPFAM" id="SSF49785">
    <property type="entry name" value="Galactose-binding domain-like"/>
    <property type="match status" value="1"/>
</dbReference>
<organism evidence="3">
    <name type="scientific">Coccolithus braarudii</name>
    <dbReference type="NCBI Taxonomy" id="221442"/>
    <lineage>
        <taxon>Eukaryota</taxon>
        <taxon>Haptista</taxon>
        <taxon>Haptophyta</taxon>
        <taxon>Prymnesiophyceae</taxon>
        <taxon>Coccolithales</taxon>
        <taxon>Coccolithaceae</taxon>
        <taxon>Coccolithus</taxon>
    </lineage>
</organism>
<dbReference type="EMBL" id="HBEY01027998">
    <property type="protein sequence ID" value="CAD8609893.1"/>
    <property type="molecule type" value="Transcribed_RNA"/>
</dbReference>
<dbReference type="AlphaFoldDB" id="A0A7S0LGS3"/>
<name>A0A7S0LGS3_9EUKA</name>
<comment type="similarity">
    <text evidence="1">Belongs to the CIA30 family.</text>
</comment>
<proteinExistence type="inferred from homology"/>
<evidence type="ECO:0000259" key="2">
    <source>
        <dbReference type="Pfam" id="PF08547"/>
    </source>
</evidence>
<accession>A0A7S0LGS3</accession>
<gene>
    <name evidence="3" type="ORF">CPEL01642_LOCUS13271</name>
</gene>
<dbReference type="Pfam" id="PF08547">
    <property type="entry name" value="CIA30"/>
    <property type="match status" value="1"/>
</dbReference>
<feature type="domain" description="NADH:ubiquinone oxidoreductase intermediate-associated protein 30" evidence="2">
    <location>
        <begin position="58"/>
        <end position="216"/>
    </location>
</feature>
<dbReference type="GO" id="GO:0010257">
    <property type="term" value="P:NADH dehydrogenase complex assembly"/>
    <property type="evidence" value="ECO:0007669"/>
    <property type="project" value="TreeGrafter"/>
</dbReference>
<reference evidence="3" key="1">
    <citation type="submission" date="2021-01" db="EMBL/GenBank/DDBJ databases">
        <authorList>
            <person name="Corre E."/>
            <person name="Pelletier E."/>
            <person name="Niang G."/>
            <person name="Scheremetjew M."/>
            <person name="Finn R."/>
            <person name="Kale V."/>
            <person name="Holt S."/>
            <person name="Cochrane G."/>
            <person name="Meng A."/>
            <person name="Brown T."/>
            <person name="Cohen L."/>
        </authorList>
    </citation>
    <scope>NUCLEOTIDE SEQUENCE</scope>
    <source>
        <strain evidence="3">PLY182g</strain>
    </source>
</reference>
<dbReference type="GO" id="GO:0051082">
    <property type="term" value="F:unfolded protein binding"/>
    <property type="evidence" value="ECO:0007669"/>
    <property type="project" value="TreeGrafter"/>
</dbReference>
<dbReference type="InterPro" id="IPR008979">
    <property type="entry name" value="Galactose-bd-like_sf"/>
</dbReference>
<sequence length="226" mass="24426">MGVGIVAGAAAAVVVSFGAFRLHRFMQGIRAYRDMTKSKWVEAPPDFLRLRDVAVQSSALRFFRINDEVMGGKSSSTLDLTKGSALLFEGHINTNGGGFCSCRTLGDAAPIGLQDGSALLIDAAGDGQRHKMTLHTADSWSMRTPSWSHDFEPSPQRSVHRLLLRDFIPSRQGGVIKGIAPLDGANVTGLGFSLSLYTADGKPNPRFGNGPFRLEIYGMREVEEEA</sequence>
<dbReference type="PANTHER" id="PTHR13194:SF19">
    <property type="entry name" value="NAD(P)-BINDING ROSSMANN-FOLD SUPERFAMILY PROTEIN"/>
    <property type="match status" value="1"/>
</dbReference>
<evidence type="ECO:0000313" key="3">
    <source>
        <dbReference type="EMBL" id="CAD8609893.1"/>
    </source>
</evidence>
<evidence type="ECO:0000256" key="1">
    <source>
        <dbReference type="ARBA" id="ARBA00007884"/>
    </source>
</evidence>
<dbReference type="InterPro" id="IPR013857">
    <property type="entry name" value="NADH-UbQ_OxRdtase-assoc_prot30"/>
</dbReference>
<dbReference type="PANTHER" id="PTHR13194">
    <property type="entry name" value="COMPLEX I INTERMEDIATE-ASSOCIATED PROTEIN 30"/>
    <property type="match status" value="1"/>
</dbReference>